<name>A0A7F8QRG2_LEPWE</name>
<dbReference type="InterPro" id="IPR050169">
    <property type="entry name" value="Krueppel_C2H2_ZnF"/>
</dbReference>
<gene>
    <name evidence="4" type="primary">LOC102738473</name>
</gene>
<dbReference type="SUPFAM" id="SSF109640">
    <property type="entry name" value="KRAB domain (Kruppel-associated box)"/>
    <property type="match status" value="1"/>
</dbReference>
<proteinExistence type="predicted"/>
<dbReference type="AlphaFoldDB" id="A0A7F8QRG2"/>
<dbReference type="OrthoDB" id="9837816at2759"/>
<dbReference type="GO" id="GO:0006355">
    <property type="term" value="P:regulation of DNA-templated transcription"/>
    <property type="evidence" value="ECO:0007669"/>
    <property type="project" value="InterPro"/>
</dbReference>
<evidence type="ECO:0000313" key="4">
    <source>
        <dbReference type="RefSeq" id="XP_030883431.1"/>
    </source>
</evidence>
<dbReference type="PANTHER" id="PTHR23232">
    <property type="entry name" value="KRAB DOMAIN C2H2 ZINC FINGER"/>
    <property type="match status" value="1"/>
</dbReference>
<dbReference type="GO" id="GO:1990904">
    <property type="term" value="C:ribonucleoprotein complex"/>
    <property type="evidence" value="ECO:0007669"/>
    <property type="project" value="UniProtKB-KW"/>
</dbReference>
<reference evidence="4" key="1">
    <citation type="submission" date="2025-08" db="UniProtKB">
        <authorList>
            <consortium name="RefSeq"/>
        </authorList>
    </citation>
    <scope>IDENTIFICATION</scope>
    <source>
        <tissue evidence="4">Liver</tissue>
    </source>
</reference>
<feature type="domain" description="KRAB" evidence="2">
    <location>
        <begin position="36"/>
        <end position="91"/>
    </location>
</feature>
<dbReference type="PROSITE" id="PS50805">
    <property type="entry name" value="KRAB"/>
    <property type="match status" value="1"/>
</dbReference>
<dbReference type="RefSeq" id="XP_030883431.1">
    <property type="nucleotide sequence ID" value="XM_031027571.1"/>
</dbReference>
<dbReference type="SMART" id="SM00349">
    <property type="entry name" value="KRAB"/>
    <property type="match status" value="1"/>
</dbReference>
<dbReference type="InterPro" id="IPR036051">
    <property type="entry name" value="KRAB_dom_sf"/>
</dbReference>
<feature type="region of interest" description="Disordered" evidence="1">
    <location>
        <begin position="1"/>
        <end position="21"/>
    </location>
</feature>
<evidence type="ECO:0000313" key="3">
    <source>
        <dbReference type="Proteomes" id="UP000245341"/>
    </source>
</evidence>
<dbReference type="PANTHER" id="PTHR23232:SF133">
    <property type="entry name" value="RIKEN CDNA 1700020N01 GENE"/>
    <property type="match status" value="1"/>
</dbReference>
<dbReference type="Gene3D" id="6.10.140.140">
    <property type="match status" value="1"/>
</dbReference>
<dbReference type="InterPro" id="IPR001909">
    <property type="entry name" value="KRAB"/>
</dbReference>
<sequence length="91" mass="9839">MTPAPPIQSDGRGHARNPAQIPMTREALTDCGKGCVTFEDIAVYFSREEWGLLDEAQRHLNCTMMLENLALIASLAPAKAPLSSLLAWDGG</sequence>
<keyword evidence="3" id="KW-1185">Reference proteome</keyword>
<evidence type="ECO:0000256" key="1">
    <source>
        <dbReference type="SAM" id="MobiDB-lite"/>
    </source>
</evidence>
<dbReference type="Proteomes" id="UP000245341">
    <property type="component" value="Unplaced"/>
</dbReference>
<protein>
    <submittedName>
        <fullName evidence="4">Zinc finger protein interacting with ribonucleoprotein K</fullName>
    </submittedName>
</protein>
<dbReference type="KEGG" id="lww:102738473"/>
<dbReference type="GeneID" id="102738473"/>
<evidence type="ECO:0000259" key="2">
    <source>
        <dbReference type="PROSITE" id="PS50805"/>
    </source>
</evidence>
<accession>A0A7F8QRG2</accession>
<organism evidence="3 4">
    <name type="scientific">Leptonychotes weddellii</name>
    <name type="common">Weddell seal</name>
    <name type="synonym">Otaria weddellii</name>
    <dbReference type="NCBI Taxonomy" id="9713"/>
    <lineage>
        <taxon>Eukaryota</taxon>
        <taxon>Metazoa</taxon>
        <taxon>Chordata</taxon>
        <taxon>Craniata</taxon>
        <taxon>Vertebrata</taxon>
        <taxon>Euteleostomi</taxon>
        <taxon>Mammalia</taxon>
        <taxon>Eutheria</taxon>
        <taxon>Laurasiatheria</taxon>
        <taxon>Carnivora</taxon>
        <taxon>Caniformia</taxon>
        <taxon>Pinnipedia</taxon>
        <taxon>Phocidae</taxon>
        <taxon>Monachinae</taxon>
        <taxon>Lobodontini</taxon>
        <taxon>Leptonychotes</taxon>
    </lineage>
</organism>
<dbReference type="Pfam" id="PF01352">
    <property type="entry name" value="KRAB"/>
    <property type="match status" value="1"/>
</dbReference>
<dbReference type="CDD" id="cd07765">
    <property type="entry name" value="KRAB_A-box"/>
    <property type="match status" value="1"/>
</dbReference>
<keyword evidence="4" id="KW-0687">Ribonucleoprotein</keyword>